<dbReference type="PANTHER" id="PTHR10963">
    <property type="entry name" value="GLYCOSYL HYDROLASE-RELATED"/>
    <property type="match status" value="1"/>
</dbReference>
<dbReference type="PROSITE" id="PS51762">
    <property type="entry name" value="GH16_2"/>
    <property type="match status" value="1"/>
</dbReference>
<feature type="domain" description="GH16" evidence="2">
    <location>
        <begin position="39"/>
        <end position="270"/>
    </location>
</feature>
<dbReference type="GO" id="GO:0005975">
    <property type="term" value="P:carbohydrate metabolic process"/>
    <property type="evidence" value="ECO:0007669"/>
    <property type="project" value="InterPro"/>
</dbReference>
<dbReference type="GO" id="GO:0004553">
    <property type="term" value="F:hydrolase activity, hydrolyzing O-glycosyl compounds"/>
    <property type="evidence" value="ECO:0007669"/>
    <property type="project" value="InterPro"/>
</dbReference>
<dbReference type="Gene3D" id="2.60.120.200">
    <property type="match status" value="1"/>
</dbReference>
<dbReference type="RefSeq" id="WP_107823596.1">
    <property type="nucleotide sequence ID" value="NZ_OY782574.1"/>
</dbReference>
<dbReference type="SUPFAM" id="SSF49899">
    <property type="entry name" value="Concanavalin A-like lectins/glucanases"/>
    <property type="match status" value="1"/>
</dbReference>
<name>A0A2T5BXW9_9BACT</name>
<dbReference type="OrthoDB" id="9809583at2"/>
<sequence>MIVTTNRLCRLLLLLFGLIVFGPVHGQVIKSDWKLVWSDEFQGDGQPDENWWSFSGRKSADWACYCSDDLQNAELINGMLHLRGTPNTNTADTIPYRTGCISTKGKFSFRYGKVEVRARLGKGQGSWPAIWLMPEKSVYGSWPRSGEIDIVEQLNFDTIVYQTVHTEYVDVLKQKDNPKYFSTASFKPEEFNVFSLEWYPDRLDFFVNGSQTFSYPKVDGLGVAQWPFDQQFYIILDQALGGSWAGPVNSDHLPVEMQVDWVRVYQKANENTFLRNNKQ</sequence>
<dbReference type="InterPro" id="IPR000757">
    <property type="entry name" value="Beta-glucanase-like"/>
</dbReference>
<dbReference type="AlphaFoldDB" id="A0A2T5BXW9"/>
<dbReference type="CDD" id="cd08023">
    <property type="entry name" value="GH16_laminarinase_like"/>
    <property type="match status" value="1"/>
</dbReference>
<reference evidence="3 4" key="1">
    <citation type="submission" date="2018-04" db="EMBL/GenBank/DDBJ databases">
        <title>Genomic Encyclopedia of Archaeal and Bacterial Type Strains, Phase II (KMG-II): from individual species to whole genera.</title>
        <authorList>
            <person name="Goeker M."/>
        </authorList>
    </citation>
    <scope>NUCLEOTIDE SEQUENCE [LARGE SCALE GENOMIC DNA]</scope>
    <source>
        <strain evidence="3 4">DSM 28823</strain>
    </source>
</reference>
<keyword evidence="4" id="KW-1185">Reference proteome</keyword>
<keyword evidence="3" id="KW-0378">Hydrolase</keyword>
<dbReference type="EMBL" id="QAAD01000023">
    <property type="protein sequence ID" value="PTN06292.1"/>
    <property type="molecule type" value="Genomic_DNA"/>
</dbReference>
<dbReference type="InterPro" id="IPR050546">
    <property type="entry name" value="Glycosyl_Hydrlase_16"/>
</dbReference>
<dbReference type="InterPro" id="IPR013320">
    <property type="entry name" value="ConA-like_dom_sf"/>
</dbReference>
<gene>
    <name evidence="3" type="ORF">C8N47_12313</name>
</gene>
<evidence type="ECO:0000256" key="1">
    <source>
        <dbReference type="ARBA" id="ARBA00006865"/>
    </source>
</evidence>
<organism evidence="3 4">
    <name type="scientific">Mangrovibacterium marinum</name>
    <dbReference type="NCBI Taxonomy" id="1639118"/>
    <lineage>
        <taxon>Bacteria</taxon>
        <taxon>Pseudomonadati</taxon>
        <taxon>Bacteroidota</taxon>
        <taxon>Bacteroidia</taxon>
        <taxon>Marinilabiliales</taxon>
        <taxon>Prolixibacteraceae</taxon>
        <taxon>Mangrovibacterium</taxon>
    </lineage>
</organism>
<comment type="caution">
    <text evidence="3">The sequence shown here is derived from an EMBL/GenBank/DDBJ whole genome shotgun (WGS) entry which is preliminary data.</text>
</comment>
<evidence type="ECO:0000313" key="4">
    <source>
        <dbReference type="Proteomes" id="UP000243525"/>
    </source>
</evidence>
<protein>
    <submittedName>
        <fullName evidence="3">Glycosyl hydrolase family 16</fullName>
    </submittedName>
</protein>
<dbReference type="PANTHER" id="PTHR10963:SF55">
    <property type="entry name" value="GLYCOSIDE HYDROLASE FAMILY 16 PROTEIN"/>
    <property type="match status" value="1"/>
</dbReference>
<dbReference type="Proteomes" id="UP000243525">
    <property type="component" value="Unassembled WGS sequence"/>
</dbReference>
<evidence type="ECO:0000313" key="3">
    <source>
        <dbReference type="EMBL" id="PTN06292.1"/>
    </source>
</evidence>
<proteinExistence type="inferred from homology"/>
<evidence type="ECO:0000259" key="2">
    <source>
        <dbReference type="PROSITE" id="PS51762"/>
    </source>
</evidence>
<accession>A0A2T5BXW9</accession>
<comment type="similarity">
    <text evidence="1">Belongs to the glycosyl hydrolase 16 family.</text>
</comment>
<dbReference type="Pfam" id="PF00722">
    <property type="entry name" value="Glyco_hydro_16"/>
    <property type="match status" value="1"/>
</dbReference>